<keyword evidence="1" id="KW-0121">Carboxypeptidase</keyword>
<dbReference type="GO" id="GO:0006508">
    <property type="term" value="P:proteolysis"/>
    <property type="evidence" value="ECO:0007669"/>
    <property type="project" value="UniProtKB-KW"/>
</dbReference>
<evidence type="ECO:0000256" key="1">
    <source>
        <dbReference type="ARBA" id="ARBA00022645"/>
    </source>
</evidence>
<dbReference type="Gene3D" id="3.40.50.1820">
    <property type="entry name" value="alpha/beta hydrolase"/>
    <property type="match status" value="1"/>
</dbReference>
<dbReference type="EMBL" id="JAOVZO020000017">
    <property type="protein sequence ID" value="MDC8013245.1"/>
    <property type="molecule type" value="Genomic_DNA"/>
</dbReference>
<keyword evidence="5" id="KW-0325">Glycoprotein</keyword>
<dbReference type="RefSeq" id="WP_263545813.1">
    <property type="nucleotide sequence ID" value="NZ_JAOVZO020000017.1"/>
</dbReference>
<proteinExistence type="predicted"/>
<dbReference type="Pfam" id="PF00450">
    <property type="entry name" value="Peptidase_S10"/>
    <property type="match status" value="1"/>
</dbReference>
<protein>
    <submittedName>
        <fullName evidence="7">Peptidase S10</fullName>
    </submittedName>
</protein>
<dbReference type="PANTHER" id="PTHR11802">
    <property type="entry name" value="SERINE PROTEASE FAMILY S10 SERINE CARBOXYPEPTIDASE"/>
    <property type="match status" value="1"/>
</dbReference>
<keyword evidence="8" id="KW-1185">Reference proteome</keyword>
<keyword evidence="3" id="KW-0732">Signal</keyword>
<reference evidence="7" key="1">
    <citation type="submission" date="2023-02" db="EMBL/GenBank/DDBJ databases">
        <title>Tahibacter soli sp. nov. isolated from soil.</title>
        <authorList>
            <person name="Baek J.H."/>
            <person name="Lee J.K."/>
            <person name="Choi D.G."/>
            <person name="Jeon C.O."/>
        </authorList>
    </citation>
    <scope>NUCLEOTIDE SEQUENCE</scope>
    <source>
        <strain evidence="7">BL</strain>
    </source>
</reference>
<dbReference type="PROSITE" id="PS00131">
    <property type="entry name" value="CARBOXYPEPT_SER_SER"/>
    <property type="match status" value="1"/>
</dbReference>
<comment type="caution">
    <text evidence="7">The sequence shown here is derived from an EMBL/GenBank/DDBJ whole genome shotgun (WGS) entry which is preliminary data.</text>
</comment>
<dbReference type="InterPro" id="IPR018202">
    <property type="entry name" value="Ser_caboxypep_ser_AS"/>
</dbReference>
<evidence type="ECO:0000313" key="7">
    <source>
        <dbReference type="EMBL" id="MDC8013245.1"/>
    </source>
</evidence>
<dbReference type="InterPro" id="IPR001563">
    <property type="entry name" value="Peptidase_S10"/>
</dbReference>
<dbReference type="SUPFAM" id="SSF53474">
    <property type="entry name" value="alpha/beta-Hydrolases"/>
    <property type="match status" value="1"/>
</dbReference>
<evidence type="ECO:0000256" key="3">
    <source>
        <dbReference type="ARBA" id="ARBA00022729"/>
    </source>
</evidence>
<evidence type="ECO:0000256" key="4">
    <source>
        <dbReference type="ARBA" id="ARBA00022801"/>
    </source>
</evidence>
<keyword evidence="4" id="KW-0378">Hydrolase</keyword>
<accession>A0A9X4BGT4</accession>
<evidence type="ECO:0000256" key="6">
    <source>
        <dbReference type="SAM" id="MobiDB-lite"/>
    </source>
</evidence>
<sequence length="484" mass="53368">MPATAAEGGKDKDAAEAKSDKGDDKDKPVAFPADRTVRQSMSLAGRKLDYDATVGSLPVLDEKGKTIADVMYVAYTMPGRDRPVTFALNGGPGASSVYLNLGALGPKRVQFGAEGNSPSDPATPVDNPGTWLDFTDLVFIDPVGTGFSRSRIPDEEAKKKFYATQVDIEYLSRVVYDWLVKNNRLQSRKYLVGESYGGFRGPRMTHYLQTRLGVAMNGLVLVSPYLDPAARENGDLSPLPWMLTLPTIAASNLERHGKLTDAAMAQIVEYTRGEYVTDLLKGRADPQALDRIVKRVTELSGLDPAFVRRSGGRLETQAFLREVFREEGKLGSRYDANVTAWDPFPFDPDSRTNDPILDAIIAPTTTAMVDFITREAGWKYAGRYNALSYEVNEMWNREGGRRGSVTELRQAVAIDPKLQVLIVHGWGDLSCPFMASRLIVDQMPVMGDANRVQVKSYAGGHMFYSRGDSQAAMRRDVMAVYAKH</sequence>
<feature type="region of interest" description="Disordered" evidence="6">
    <location>
        <begin position="1"/>
        <end position="35"/>
    </location>
</feature>
<dbReference type="InterPro" id="IPR029058">
    <property type="entry name" value="AB_hydrolase_fold"/>
</dbReference>
<feature type="compositionally biased region" description="Basic and acidic residues" evidence="6">
    <location>
        <begin position="8"/>
        <end position="28"/>
    </location>
</feature>
<evidence type="ECO:0000313" key="8">
    <source>
        <dbReference type="Proteomes" id="UP001139971"/>
    </source>
</evidence>
<evidence type="ECO:0000256" key="5">
    <source>
        <dbReference type="ARBA" id="ARBA00023180"/>
    </source>
</evidence>
<gene>
    <name evidence="7" type="ORF">OD750_011915</name>
</gene>
<dbReference type="GO" id="GO:0004185">
    <property type="term" value="F:serine-type carboxypeptidase activity"/>
    <property type="evidence" value="ECO:0007669"/>
    <property type="project" value="InterPro"/>
</dbReference>
<dbReference type="AlphaFoldDB" id="A0A9X4BGT4"/>
<evidence type="ECO:0000256" key="2">
    <source>
        <dbReference type="ARBA" id="ARBA00022670"/>
    </source>
</evidence>
<organism evidence="7 8">
    <name type="scientific">Tahibacter soli</name>
    <dbReference type="NCBI Taxonomy" id="2983605"/>
    <lineage>
        <taxon>Bacteria</taxon>
        <taxon>Pseudomonadati</taxon>
        <taxon>Pseudomonadota</taxon>
        <taxon>Gammaproteobacteria</taxon>
        <taxon>Lysobacterales</taxon>
        <taxon>Rhodanobacteraceae</taxon>
        <taxon>Tahibacter</taxon>
    </lineage>
</organism>
<keyword evidence="2" id="KW-0645">Protease</keyword>
<name>A0A9X4BGT4_9GAMM</name>
<dbReference type="Proteomes" id="UP001139971">
    <property type="component" value="Unassembled WGS sequence"/>
</dbReference>
<dbReference type="PANTHER" id="PTHR11802:SF3">
    <property type="entry name" value="RETINOID-INDUCIBLE SERINE CARBOXYPEPTIDASE"/>
    <property type="match status" value="1"/>
</dbReference>